<reference evidence="2" key="1">
    <citation type="journal article" date="2014" name="Int. J. Syst. Evol. Microbiol.">
        <title>Complete genome sequence of Corynebacterium casei LMG S-19264T (=DSM 44701T), isolated from a smear-ripened cheese.</title>
        <authorList>
            <consortium name="US DOE Joint Genome Institute (JGI-PGF)"/>
            <person name="Walter F."/>
            <person name="Albersmeier A."/>
            <person name="Kalinowski J."/>
            <person name="Ruckert C."/>
        </authorList>
    </citation>
    <scope>NUCLEOTIDE SEQUENCE</scope>
    <source>
        <strain evidence="2">JCM 1480</strain>
    </source>
</reference>
<dbReference type="Pfam" id="PF17765">
    <property type="entry name" value="MLTR_LBD"/>
    <property type="match status" value="1"/>
</dbReference>
<feature type="domain" description="MmyB-like transcription regulator ligand binding" evidence="1">
    <location>
        <begin position="38"/>
        <end position="97"/>
    </location>
</feature>
<sequence>MLETEVPEVVVHLLDELVRLAGVRPPALLVTAGADLRHQVEVVRVRVQCLGAAVRMWHPEVGDLELRREKYGIGGTDGQLLVVHHAESGSASAEGLAVLASIAASRVAGPSAPYPLD</sequence>
<name>A0A8H9GBA5_9MICO</name>
<dbReference type="InterPro" id="IPR041413">
    <property type="entry name" value="MLTR_LBD"/>
</dbReference>
<dbReference type="EMBL" id="BMOI01000011">
    <property type="protein sequence ID" value="GGL05809.1"/>
    <property type="molecule type" value="Genomic_DNA"/>
</dbReference>
<reference evidence="2" key="2">
    <citation type="submission" date="2020-09" db="EMBL/GenBank/DDBJ databases">
        <authorList>
            <person name="Sun Q."/>
            <person name="Ohkuma M."/>
        </authorList>
    </citation>
    <scope>NUCLEOTIDE SEQUENCE</scope>
    <source>
        <strain evidence="2">JCM 1480</strain>
    </source>
</reference>
<accession>A0A8H9GBA5</accession>
<proteinExistence type="predicted"/>
<evidence type="ECO:0000313" key="3">
    <source>
        <dbReference type="Proteomes" id="UP000648535"/>
    </source>
</evidence>
<dbReference type="Proteomes" id="UP000648535">
    <property type="component" value="Unassembled WGS sequence"/>
</dbReference>
<protein>
    <recommendedName>
        <fullName evidence="1">MmyB-like transcription regulator ligand binding domain-containing protein</fullName>
    </recommendedName>
</protein>
<evidence type="ECO:0000313" key="2">
    <source>
        <dbReference type="EMBL" id="GGL05809.1"/>
    </source>
</evidence>
<dbReference type="AlphaFoldDB" id="A0A8H9GBA5"/>
<evidence type="ECO:0000259" key="1">
    <source>
        <dbReference type="Pfam" id="PF17765"/>
    </source>
</evidence>
<gene>
    <name evidence="2" type="ORF">GCM10009769_25030</name>
</gene>
<organism evidence="2 3">
    <name type="scientific">Curtobacterium luteum</name>
    <dbReference type="NCBI Taxonomy" id="33881"/>
    <lineage>
        <taxon>Bacteria</taxon>
        <taxon>Bacillati</taxon>
        <taxon>Actinomycetota</taxon>
        <taxon>Actinomycetes</taxon>
        <taxon>Micrococcales</taxon>
        <taxon>Microbacteriaceae</taxon>
        <taxon>Curtobacterium</taxon>
    </lineage>
</organism>
<comment type="caution">
    <text evidence="2">The sequence shown here is derived from an EMBL/GenBank/DDBJ whole genome shotgun (WGS) entry which is preliminary data.</text>
</comment>